<dbReference type="RefSeq" id="WP_307467384.1">
    <property type="nucleotide sequence ID" value="NZ_JAURUR010000011.1"/>
</dbReference>
<evidence type="ECO:0000313" key="2">
    <source>
        <dbReference type="EMBL" id="MDP9765402.1"/>
    </source>
</evidence>
<dbReference type="EMBL" id="JAURUR010000011">
    <property type="protein sequence ID" value="MDP9765402.1"/>
    <property type="molecule type" value="Genomic_DNA"/>
</dbReference>
<keyword evidence="3" id="KW-1185">Reference proteome</keyword>
<dbReference type="Proteomes" id="UP001232163">
    <property type="component" value="Unassembled WGS sequence"/>
</dbReference>
<name>A0ABT9MFN9_9DEIO</name>
<dbReference type="InterPro" id="IPR003615">
    <property type="entry name" value="HNH_nuc"/>
</dbReference>
<dbReference type="Pfam" id="PF13391">
    <property type="entry name" value="HNH_2"/>
    <property type="match status" value="1"/>
</dbReference>
<feature type="domain" description="HNH nuclease" evidence="1">
    <location>
        <begin position="84"/>
        <end position="136"/>
    </location>
</feature>
<protein>
    <submittedName>
        <fullName evidence="2">Restriction endonuclease</fullName>
    </submittedName>
</protein>
<evidence type="ECO:0000313" key="3">
    <source>
        <dbReference type="Proteomes" id="UP001232163"/>
    </source>
</evidence>
<evidence type="ECO:0000259" key="1">
    <source>
        <dbReference type="Pfam" id="PF13391"/>
    </source>
</evidence>
<accession>A0ABT9MFN9</accession>
<keyword evidence="2" id="KW-0255">Endonuclease</keyword>
<proteinExistence type="predicted"/>
<organism evidence="2 3">
    <name type="scientific">Deinococcus enclensis</name>
    <dbReference type="NCBI Taxonomy" id="1049582"/>
    <lineage>
        <taxon>Bacteria</taxon>
        <taxon>Thermotogati</taxon>
        <taxon>Deinococcota</taxon>
        <taxon>Deinococci</taxon>
        <taxon>Deinococcales</taxon>
        <taxon>Deinococcaceae</taxon>
        <taxon>Deinococcus</taxon>
    </lineage>
</organism>
<reference evidence="2 3" key="1">
    <citation type="submission" date="2023-07" db="EMBL/GenBank/DDBJ databases">
        <title>Genomic Encyclopedia of Type Strains, Phase IV (KMG-IV): sequencing the most valuable type-strain genomes for metagenomic binning, comparative biology and taxonomic classification.</title>
        <authorList>
            <person name="Goeker M."/>
        </authorList>
    </citation>
    <scope>NUCLEOTIDE SEQUENCE [LARGE SCALE GENOMIC DNA]</scope>
    <source>
        <strain evidence="2 3">NIO-1023</strain>
    </source>
</reference>
<keyword evidence="2" id="KW-0378">Hydrolase</keyword>
<gene>
    <name evidence="2" type="ORF">QO006_002853</name>
</gene>
<comment type="caution">
    <text evidence="2">The sequence shown here is derived from an EMBL/GenBank/DDBJ whole genome shotgun (WGS) entry which is preliminary data.</text>
</comment>
<keyword evidence="2" id="KW-0540">Nuclease</keyword>
<sequence length="197" mass="20674">MPFEVRLQAVPRARWGSALQGSSVRAIGAAEAAAILGEAGQLVDPLHLPGQPDAPAERATQLVLRSVRDRGFRAQVLAAYGYRCAVTGFSTPPAESRALLDAAHIRPVAQAGGDHVRNGLALSATLHRLYDGGLITAEYRGGRPELLTSPDLGNLGLTGPGGTLTLTPGLPLGLPVDSRAWPDPDALAWHRSQVFRG</sequence>
<dbReference type="GO" id="GO:0004519">
    <property type="term" value="F:endonuclease activity"/>
    <property type="evidence" value="ECO:0007669"/>
    <property type="project" value="UniProtKB-KW"/>
</dbReference>